<dbReference type="SUPFAM" id="SSF160631">
    <property type="entry name" value="SMI1/KNR4-like"/>
    <property type="match status" value="1"/>
</dbReference>
<gene>
    <name evidence="2" type="ORF">N8I84_12020</name>
</gene>
<feature type="region of interest" description="Disordered" evidence="1">
    <location>
        <begin position="1"/>
        <end position="34"/>
    </location>
</feature>
<evidence type="ECO:0000313" key="2">
    <source>
        <dbReference type="EMBL" id="UXY19371.1"/>
    </source>
</evidence>
<dbReference type="Gene3D" id="3.40.1580.10">
    <property type="entry name" value="SMI1/KNR4-like"/>
    <property type="match status" value="1"/>
</dbReference>
<dbReference type="Proteomes" id="UP001061298">
    <property type="component" value="Chromosome"/>
</dbReference>
<evidence type="ECO:0000256" key="1">
    <source>
        <dbReference type="SAM" id="MobiDB-lite"/>
    </source>
</evidence>
<keyword evidence="3" id="KW-1185">Reference proteome</keyword>
<dbReference type="RefSeq" id="WP_263229513.1">
    <property type="nucleotide sequence ID" value="NZ_CP106793.1"/>
</dbReference>
<sequence length="216" mass="24147">MTGPEEQEGMTGVTDWETPLRLMPPMAESDTSADWGRMRESWGKEFPSDYKQFIEAYGAGSIENYLVVLAPEAKEERLATEGDGMVHETANAEAAWARGEERSPELAAATPELIAWGADASSDILCWDASGDDPDTWPVLVRNRDDNLWSRYDCGMVEFLSRMLRADFDECPLGGLSLWGKQPATFLNEREEKRLLRQGLDPWTGEPDPYAGMFGD</sequence>
<name>A0ABY6E281_9ACTN</name>
<dbReference type="InterPro" id="IPR037883">
    <property type="entry name" value="Knr4/Smi1-like_sf"/>
</dbReference>
<proteinExistence type="predicted"/>
<dbReference type="EMBL" id="CP106793">
    <property type="protein sequence ID" value="UXY19371.1"/>
    <property type="molecule type" value="Genomic_DNA"/>
</dbReference>
<accession>A0ABY6E281</accession>
<reference evidence="2" key="1">
    <citation type="submission" date="2022-10" db="EMBL/GenBank/DDBJ databases">
        <authorList>
            <person name="Mo P."/>
        </authorList>
    </citation>
    <scope>NUCLEOTIDE SEQUENCE</scope>
    <source>
        <strain evidence="2">HUAS 13-4</strain>
    </source>
</reference>
<organism evidence="2 3">
    <name type="scientific">Streptomyces cynarae</name>
    <dbReference type="NCBI Taxonomy" id="2981134"/>
    <lineage>
        <taxon>Bacteria</taxon>
        <taxon>Bacillati</taxon>
        <taxon>Actinomycetota</taxon>
        <taxon>Actinomycetes</taxon>
        <taxon>Kitasatosporales</taxon>
        <taxon>Streptomycetaceae</taxon>
        <taxon>Streptomyces</taxon>
    </lineage>
</organism>
<protein>
    <submittedName>
        <fullName evidence="2">SMI1/KNR4 family protein</fullName>
    </submittedName>
</protein>
<evidence type="ECO:0000313" key="3">
    <source>
        <dbReference type="Proteomes" id="UP001061298"/>
    </source>
</evidence>